<evidence type="ECO:0000313" key="2">
    <source>
        <dbReference type="Proteomes" id="UP000830401"/>
    </source>
</evidence>
<evidence type="ECO:0008006" key="3">
    <source>
        <dbReference type="Google" id="ProtNLM"/>
    </source>
</evidence>
<gene>
    <name evidence="1" type="ORF">MUN86_14360</name>
</gene>
<dbReference type="EMBL" id="CP095061">
    <property type="protein sequence ID" value="UOQ64750.1"/>
    <property type="molecule type" value="Genomic_DNA"/>
</dbReference>
<organism evidence="1 2">
    <name type="scientific">Hymenobacter volaticus</name>
    <dbReference type="NCBI Taxonomy" id="2932254"/>
    <lineage>
        <taxon>Bacteria</taxon>
        <taxon>Pseudomonadati</taxon>
        <taxon>Bacteroidota</taxon>
        <taxon>Cytophagia</taxon>
        <taxon>Cytophagales</taxon>
        <taxon>Hymenobacteraceae</taxon>
        <taxon>Hymenobacter</taxon>
    </lineage>
</organism>
<sequence length="86" mass="9130">MTTSSSPDINPTQLLRYTVQVSGLDTPERIGEAREQLTNLGLLVDRIEQGEIEVAVSQGVNPGADGIQNTLEAAGFFVTNIQADAS</sequence>
<dbReference type="RefSeq" id="WP_245118723.1">
    <property type="nucleotide sequence ID" value="NZ_CP095061.1"/>
</dbReference>
<reference evidence="1" key="1">
    <citation type="submission" date="2022-04" db="EMBL/GenBank/DDBJ databases">
        <title>Hymenobacter sp. isolated from the air.</title>
        <authorList>
            <person name="Won M."/>
            <person name="Lee C.-M."/>
            <person name="Woen H.-Y."/>
            <person name="Kwon S.-W."/>
        </authorList>
    </citation>
    <scope>NUCLEOTIDE SEQUENCE</scope>
    <source>
        <strain evidence="1">5420S-77</strain>
    </source>
</reference>
<evidence type="ECO:0000313" key="1">
    <source>
        <dbReference type="EMBL" id="UOQ64750.1"/>
    </source>
</evidence>
<protein>
    <recommendedName>
        <fullName evidence="3">Copper chaperone</fullName>
    </recommendedName>
</protein>
<keyword evidence="2" id="KW-1185">Reference proteome</keyword>
<dbReference type="Proteomes" id="UP000830401">
    <property type="component" value="Chromosome"/>
</dbReference>
<name>A0ABY4G1K2_9BACT</name>
<proteinExistence type="predicted"/>
<accession>A0ABY4G1K2</accession>